<dbReference type="InterPro" id="IPR001343">
    <property type="entry name" value="Hemolysn_Ca-bd"/>
</dbReference>
<keyword evidence="5" id="KW-1185">Reference proteome</keyword>
<evidence type="ECO:0000313" key="5">
    <source>
        <dbReference type="Proteomes" id="UP001017257"/>
    </source>
</evidence>
<dbReference type="EMBL" id="CP102845">
    <property type="protein sequence ID" value="UVF19672.1"/>
    <property type="molecule type" value="Genomic_DNA"/>
</dbReference>
<reference evidence="4" key="1">
    <citation type="submission" date="2022-08" db="EMBL/GenBank/DDBJ databases">
        <title>Microvirga terrae sp. nov., isolated from soil.</title>
        <authorList>
            <person name="Kim K.H."/>
            <person name="Seo Y.L."/>
            <person name="Kim J.M."/>
            <person name="Lee J.K."/>
            <person name="Han D.M."/>
            <person name="Jeon C.O."/>
        </authorList>
    </citation>
    <scope>NUCLEOTIDE SEQUENCE</scope>
    <source>
        <strain evidence="4">R24</strain>
    </source>
</reference>
<accession>A0ABY5RV46</accession>
<dbReference type="InterPro" id="IPR018511">
    <property type="entry name" value="Hemolysin-typ_Ca-bd_CS"/>
</dbReference>
<sequence>MTTSIQSTGILPAALVPDAAPSNLAANSVIQGNADDNELGSPDTPTSVTINGAEGYDTLWGGMAGDELHGDVDNDLLIGGAGNDTLDGGIDWDTLSYREETGGAGIVLNLSDSAWTYGGTTYASLTGRDMWGDLDTLLNFEEVYGSTAGDVIYAGNSLQGWYLDGNEGDDTLTGGGNDDTLIGGAGNDTLVNGSVIYVGTDAINADLTAGRASGQGQDILSGVTFLMGGEGNDTIRGATLASTIDGGFGDDILYTGGSTYIDASLGADTVHGAIASTTVARASNDRIKVNASTVLTYEDLTRPAAAVKADLGNGWVDEYDGSVRYATDKLFGSLRKFIGSSGNDTIFGSASNNTIVGGDGNDYILGFGGNDSLVGGDGNDTLSGSNSYRDTLVGGLGNDHYVTGDSDDVLVDAGGIDTIETYLSSYTLQAGFENLINTASSAGTLVGNAADNKLTSGGGNDTLDGGAGSDTMTGGAGNDVYYIRDLGDLAVELNGTTGGDDTVIISVRNYDGTKLANIEHIRFVGEGSIAGTNTAPVIGGLASPLSLTIADNETVSPFTSVTITDSDSASVTAVVSLNNSYGALTNFGIGTYDAQERRYTVTGTAEQVQNALRGLVYDPFDRPSDSAGNGLTTTFTITLTDVEGASATPNANVSVTSVTANRAPTISFMPQTFTMADTENTDLVAPFTLLAVNEPNAGDVLTVSIRLDDAGKGALVPVQGGAYDAATGTFTVIGSLAQVRAAVTALLFNPTDRPLAESGSVETTTFSITVTDARGATASAASVATVNSVAIGYVNHAPTAPVLSNGDISDRLTTDLTVGSLTATDQDGDALTITFDWAQPYSSGLISADGCFKIVDGTVVVNNPSLVQVDGNQTFTYAVTATDGHGGTTSSTIAIHVADVNHGPTAPVLAGGTISETSAAHTVAGTLSSTDADNDPIAYAFTNPLSGTDGRVSADGRFEIVNGTIQVRDPALIQVSGDTTFSYGIVASDGYGGKVSSAIAIKVTDANPAPADILLSGTAVVEHSAIGQTIGTLSSTLPGQGQRTYTLLNDGGGRVELVDNQLRVKNNTKIDYEQLTSFKVTVSVTDGSVRKVKDFTIKIVDVNPETVNGTDGSDLIRGGSGADTISGGAGNDTLSGGAGKDVLMGGKGADIFLFERSTPGTAGPDLIQDFKVAEYDRVYLSLSSFTGFKSSDLGRLKASDFVLGTKALGKEDRIIYDQAKGELYYDSDGTGGAGQIHIATFTNAGTKPALTYASFFIV</sequence>
<protein>
    <recommendedName>
        <fullName evidence="3">Cadherin domain-containing protein</fullName>
    </recommendedName>
</protein>
<dbReference type="RefSeq" id="WP_173947071.1">
    <property type="nucleotide sequence ID" value="NZ_CP102845.1"/>
</dbReference>
<dbReference type="PRINTS" id="PR00313">
    <property type="entry name" value="CABNDNGRPT"/>
</dbReference>
<dbReference type="Gene3D" id="2.60.40.60">
    <property type="entry name" value="Cadherins"/>
    <property type="match status" value="2"/>
</dbReference>
<dbReference type="Gene3D" id="2.160.20.160">
    <property type="match status" value="1"/>
</dbReference>
<dbReference type="Pfam" id="PF17963">
    <property type="entry name" value="Big_9"/>
    <property type="match status" value="1"/>
</dbReference>
<name>A0ABY5RV46_9HYPH</name>
<dbReference type="PANTHER" id="PTHR38340">
    <property type="entry name" value="S-LAYER PROTEIN"/>
    <property type="match status" value="1"/>
</dbReference>
<dbReference type="InterPro" id="IPR015919">
    <property type="entry name" value="Cadherin-like_sf"/>
</dbReference>
<dbReference type="InterPro" id="IPR050557">
    <property type="entry name" value="RTX_toxin/Mannuronan_C5-epim"/>
</dbReference>
<dbReference type="CDD" id="cd11304">
    <property type="entry name" value="Cadherin_repeat"/>
    <property type="match status" value="1"/>
</dbReference>
<evidence type="ECO:0000259" key="3">
    <source>
        <dbReference type="PROSITE" id="PS50268"/>
    </source>
</evidence>
<proteinExistence type="predicted"/>
<dbReference type="PROSITE" id="PS00330">
    <property type="entry name" value="HEMOLYSIN_CALCIUM"/>
    <property type="match status" value="5"/>
</dbReference>
<dbReference type="Pfam" id="PF00353">
    <property type="entry name" value="HemolysinCabind"/>
    <property type="match status" value="7"/>
</dbReference>
<evidence type="ECO:0000313" key="4">
    <source>
        <dbReference type="EMBL" id="UVF19672.1"/>
    </source>
</evidence>
<dbReference type="Proteomes" id="UP001017257">
    <property type="component" value="Chromosome"/>
</dbReference>
<dbReference type="InterPro" id="IPR002126">
    <property type="entry name" value="Cadherin-like_dom"/>
</dbReference>
<feature type="domain" description="Cadherin" evidence="3">
    <location>
        <begin position="800"/>
        <end position="909"/>
    </location>
</feature>
<feature type="domain" description="Cadherin" evidence="3">
    <location>
        <begin position="913"/>
        <end position="1012"/>
    </location>
</feature>
<evidence type="ECO:0000256" key="1">
    <source>
        <dbReference type="ARBA" id="ARBA00004613"/>
    </source>
</evidence>
<comment type="subcellular location">
    <subcellularLocation>
        <location evidence="1">Secreted</location>
    </subcellularLocation>
</comment>
<dbReference type="PANTHER" id="PTHR38340:SF1">
    <property type="entry name" value="S-LAYER PROTEIN"/>
    <property type="match status" value="1"/>
</dbReference>
<evidence type="ECO:0000256" key="2">
    <source>
        <dbReference type="ARBA" id="ARBA00022525"/>
    </source>
</evidence>
<dbReference type="SUPFAM" id="SSF49313">
    <property type="entry name" value="Cadherin-like"/>
    <property type="match status" value="1"/>
</dbReference>
<dbReference type="SUPFAM" id="SSF51120">
    <property type="entry name" value="beta-Roll"/>
    <property type="match status" value="5"/>
</dbReference>
<organism evidence="4 5">
    <name type="scientific">Microvirga terrae</name>
    <dbReference type="NCBI Taxonomy" id="2740529"/>
    <lineage>
        <taxon>Bacteria</taxon>
        <taxon>Pseudomonadati</taxon>
        <taxon>Pseudomonadota</taxon>
        <taxon>Alphaproteobacteria</taxon>
        <taxon>Hyphomicrobiales</taxon>
        <taxon>Methylobacteriaceae</taxon>
        <taxon>Microvirga</taxon>
    </lineage>
</organism>
<gene>
    <name evidence="4" type="ORF">HPT29_000475</name>
</gene>
<dbReference type="InterPro" id="IPR011049">
    <property type="entry name" value="Serralysin-like_metalloprot_C"/>
</dbReference>
<keyword evidence="2" id="KW-0964">Secreted</keyword>
<dbReference type="Gene3D" id="2.150.10.10">
    <property type="entry name" value="Serralysin-like metalloprotease, C-terminal"/>
    <property type="match status" value="3"/>
</dbReference>
<dbReference type="PROSITE" id="PS50268">
    <property type="entry name" value="CADHERIN_2"/>
    <property type="match status" value="2"/>
</dbReference>